<gene>
    <name evidence="1" type="ORF">OSH02_19155</name>
</gene>
<evidence type="ECO:0000313" key="1">
    <source>
        <dbReference type="EMBL" id="MCX5567496.1"/>
    </source>
</evidence>
<comment type="caution">
    <text evidence="1">The sequence shown here is derived from an EMBL/GenBank/DDBJ whole genome shotgun (WGS) entry which is preliminary data.</text>
</comment>
<organism evidence="1 2">
    <name type="scientific">Alcaligenes phenolicus</name>
    <dbReference type="NCBI Taxonomy" id="232846"/>
    <lineage>
        <taxon>Bacteria</taxon>
        <taxon>Pseudomonadati</taxon>
        <taxon>Pseudomonadota</taxon>
        <taxon>Betaproteobacteria</taxon>
        <taxon>Burkholderiales</taxon>
        <taxon>Alcaligenaceae</taxon>
        <taxon>Alcaligenes</taxon>
    </lineage>
</organism>
<dbReference type="AlphaFoldDB" id="A0AAW5W2Z8"/>
<proteinExistence type="predicted"/>
<dbReference type="RefSeq" id="WP_160289048.1">
    <property type="nucleotide sequence ID" value="NZ_DAMBOE010000004.1"/>
</dbReference>
<dbReference type="GeneID" id="94039820"/>
<dbReference type="EMBL" id="JAPKNB010000022">
    <property type="protein sequence ID" value="MCX5567496.1"/>
    <property type="molecule type" value="Genomic_DNA"/>
</dbReference>
<sequence>MNAAVAAIEYAIDMNTDDGLYFLMAWHQGDFDVCRRDWPDAPDDCYIGADPLHPGTKL</sequence>
<evidence type="ECO:0000313" key="2">
    <source>
        <dbReference type="Proteomes" id="UP001208074"/>
    </source>
</evidence>
<name>A0AAW5W2Z8_9BURK</name>
<dbReference type="Proteomes" id="UP001208074">
    <property type="component" value="Unassembled WGS sequence"/>
</dbReference>
<accession>A0AAW5W2Z8</accession>
<reference evidence="1" key="1">
    <citation type="submission" date="2022-11" db="EMBL/GenBank/DDBJ databases">
        <title>Biodiversity and phylogenetic relationships of bacteria.</title>
        <authorList>
            <person name="Machado R.A.R."/>
            <person name="Bhat A."/>
            <person name="Loulou A."/>
            <person name="Kallel S."/>
        </authorList>
    </citation>
    <scope>NUCLEOTIDE SEQUENCE</scope>
    <source>
        <strain evidence="1">DSM 16503</strain>
    </source>
</reference>
<protein>
    <submittedName>
        <fullName evidence="1">Uncharacterized protein</fullName>
    </submittedName>
</protein>